<comment type="caution">
    <text evidence="2">The sequence shown here is derived from an EMBL/GenBank/DDBJ whole genome shotgun (WGS) entry which is preliminary data.</text>
</comment>
<proteinExistence type="predicted"/>
<feature type="coiled-coil region" evidence="1">
    <location>
        <begin position="21"/>
        <end position="78"/>
    </location>
</feature>
<dbReference type="AlphaFoldDB" id="A0A6P0CHA9"/>
<keyword evidence="2" id="KW-0966">Cell projection</keyword>
<organism evidence="2 3">
    <name type="scientific">Sulfitobacter sediminilitoris</name>
    <dbReference type="NCBI Taxonomy" id="2698830"/>
    <lineage>
        <taxon>Bacteria</taxon>
        <taxon>Pseudomonadati</taxon>
        <taxon>Pseudomonadota</taxon>
        <taxon>Alphaproteobacteria</taxon>
        <taxon>Rhodobacterales</taxon>
        <taxon>Roseobacteraceae</taxon>
        <taxon>Sulfitobacter</taxon>
    </lineage>
</organism>
<accession>A0A6P0CHA9</accession>
<keyword evidence="2" id="KW-0969">Cilium</keyword>
<reference evidence="2 3" key="1">
    <citation type="submission" date="2020-01" db="EMBL/GenBank/DDBJ databases">
        <title>Sulfitobacter sediminilitoris sp. nov., isolated from a tidal flat.</title>
        <authorList>
            <person name="Park S."/>
            <person name="Yoon J.-H."/>
        </authorList>
    </citation>
    <scope>NUCLEOTIDE SEQUENCE [LARGE SCALE GENOMIC DNA]</scope>
    <source>
        <strain evidence="2 3">JBTF-M27</strain>
    </source>
</reference>
<dbReference type="Proteomes" id="UP000468591">
    <property type="component" value="Unassembled WGS sequence"/>
</dbReference>
<keyword evidence="1" id="KW-0175">Coiled coil</keyword>
<protein>
    <submittedName>
        <fullName evidence="2">Flagellar motor switch protein FliH</fullName>
    </submittedName>
</protein>
<dbReference type="EMBL" id="JAABNT010000010">
    <property type="protein sequence ID" value="NEK23844.1"/>
    <property type="molecule type" value="Genomic_DNA"/>
</dbReference>
<name>A0A6P0CHA9_9RHOB</name>
<evidence type="ECO:0000256" key="1">
    <source>
        <dbReference type="SAM" id="Coils"/>
    </source>
</evidence>
<sequence>MIDLFQRNFDTDAKRSVHGDASAAAEAIADLKAQLEAARQEGFDAGRTIGKQDAKAEFDAAETERLKLEREAIRTQLEALAASDTQLRLDTERDIIELFSGIAERLVPELLDTYGVDLAIARIRQSVQQSRTDPVLIVRACPDVIAVLQNEAPDWLSNASRNTQIDLQADPSMNRGAAQVRWKGGRLDYDIQAASLAMLKGLAKAAEDYEKATQKAG</sequence>
<dbReference type="RefSeq" id="WP_164354765.1">
    <property type="nucleotide sequence ID" value="NZ_JAABNT010000010.1"/>
</dbReference>
<gene>
    <name evidence="2" type="ORF">GV827_15710</name>
</gene>
<evidence type="ECO:0000313" key="2">
    <source>
        <dbReference type="EMBL" id="NEK23844.1"/>
    </source>
</evidence>
<keyword evidence="2" id="KW-0282">Flagellum</keyword>
<keyword evidence="3" id="KW-1185">Reference proteome</keyword>
<evidence type="ECO:0000313" key="3">
    <source>
        <dbReference type="Proteomes" id="UP000468591"/>
    </source>
</evidence>